<sequence>MSKRKKLRTSGREGLHLRKLPKNPRIEDSDGATSQSSLLDCLHHPEESEGGSGLTPSAEQSGEEPGQAASSSPDNEADAPSRLLGQPEKEPAPLPPSQNSVGKFVPQFAKPRKTVTRQAERREERLGMGVFSSGTLPEPSAQQTRSQPQEESPGLAPQEARDLGHQTQADGTCTKPSGLSPMTPGPSDADPQPSVSTNTSPELGTVPSASERADQDYLSEPGTNVPKGGSTEEGWAPGNHSQKGRLPGSDTGEMEPEQGAPQQGGARALAGADLLEGLQEEGGSLLGPEPPSAALGPPRSLQTLGREAEWSWSCPRCPPLGAIVITDVNTDPAEPEHKALRVAVPDREVSARVPASPSGKAPNAGRSRALLSCAPLTGVTSGGRGEAQREDEPPGDILGCFAASLPLPHETQEPTLVAGDPSLSALEMGPDVGQTQVPGPDQEGLGGVCSQPRLSQPAGEKAAELGSPSLKPDLQGLSLSLRASAAPMYQEAAGGPPQDAGAGRGSPDTPTGPVGQPWRPTDSSKQAIWEGSPAMELDFLPDSQIQDALEAPGFEAPPEQLFPAGGELDPCRPGTGPRADRGSCAEAQPRTRVGIKTCEATGIEDATDTVRGLVMELSNLKCQLLALPGALPLDPGAMAGWGSWGWDLLPVTNHIARDFQPTLSPASGAATATATAEDADPGDGDGVAERPPPLTSGLGSRA</sequence>
<feature type="compositionally biased region" description="Polar residues" evidence="1">
    <location>
        <begin position="193"/>
        <end position="202"/>
    </location>
</feature>
<gene>
    <name evidence="2" type="ORF">JEQ12_016234</name>
</gene>
<evidence type="ECO:0000256" key="1">
    <source>
        <dbReference type="SAM" id="MobiDB-lite"/>
    </source>
</evidence>
<dbReference type="PANTHER" id="PTHR14583:SF0">
    <property type="entry name" value="BREAK REPAIR MEIOTIC RECOMBINASE RECRUITMENT FACTOR 1"/>
    <property type="match status" value="1"/>
</dbReference>
<evidence type="ECO:0000313" key="3">
    <source>
        <dbReference type="Proteomes" id="UP000664991"/>
    </source>
</evidence>
<accession>A0A836AGL0</accession>
<name>A0A836AGL0_SHEEP</name>
<dbReference type="EMBL" id="JAEMGP010000005">
    <property type="protein sequence ID" value="KAG5208669.1"/>
    <property type="molecule type" value="Genomic_DNA"/>
</dbReference>
<comment type="caution">
    <text evidence="2">The sequence shown here is derived from an EMBL/GenBank/DDBJ whole genome shotgun (WGS) entry which is preliminary data.</text>
</comment>
<feature type="compositionally biased region" description="Polar residues" evidence="1">
    <location>
        <begin position="165"/>
        <end position="177"/>
    </location>
</feature>
<feature type="region of interest" description="Disordered" evidence="1">
    <location>
        <begin position="662"/>
        <end position="702"/>
    </location>
</feature>
<dbReference type="Pfam" id="PF15710">
    <property type="entry name" value="Brme1"/>
    <property type="match status" value="1"/>
</dbReference>
<feature type="compositionally biased region" description="Low complexity" evidence="1">
    <location>
        <begin position="662"/>
        <end position="676"/>
    </location>
</feature>
<feature type="compositionally biased region" description="Low complexity" evidence="1">
    <location>
        <begin position="492"/>
        <end position="501"/>
    </location>
</feature>
<protein>
    <submittedName>
        <fullName evidence="2">Uncharacterized protein</fullName>
    </submittedName>
</protein>
<dbReference type="PANTHER" id="PTHR14583">
    <property type="entry name" value="UNCHARACTERIZED PROTEIN C19ORF57 FAMILY MEMBER"/>
    <property type="match status" value="1"/>
</dbReference>
<feature type="region of interest" description="Disordered" evidence="1">
    <location>
        <begin position="1"/>
        <end position="302"/>
    </location>
</feature>
<feature type="compositionally biased region" description="Polar residues" evidence="1">
    <location>
        <begin position="132"/>
        <end position="150"/>
    </location>
</feature>
<proteinExistence type="predicted"/>
<dbReference type="Proteomes" id="UP000664991">
    <property type="component" value="Unassembled WGS sequence"/>
</dbReference>
<dbReference type="InterPro" id="IPR031441">
    <property type="entry name" value="Brme1"/>
</dbReference>
<organism evidence="2 3">
    <name type="scientific">Ovis aries</name>
    <name type="common">Sheep</name>
    <dbReference type="NCBI Taxonomy" id="9940"/>
    <lineage>
        <taxon>Eukaryota</taxon>
        <taxon>Metazoa</taxon>
        <taxon>Chordata</taxon>
        <taxon>Craniata</taxon>
        <taxon>Vertebrata</taxon>
        <taxon>Euteleostomi</taxon>
        <taxon>Mammalia</taxon>
        <taxon>Eutheria</taxon>
        <taxon>Laurasiatheria</taxon>
        <taxon>Artiodactyla</taxon>
        <taxon>Ruminantia</taxon>
        <taxon>Pecora</taxon>
        <taxon>Bovidae</taxon>
        <taxon>Caprinae</taxon>
        <taxon>Ovis</taxon>
    </lineage>
</organism>
<dbReference type="GO" id="GO:1990918">
    <property type="term" value="P:double-strand break repair involved in meiotic recombination"/>
    <property type="evidence" value="ECO:0007669"/>
    <property type="project" value="InterPro"/>
</dbReference>
<feature type="compositionally biased region" description="Low complexity" evidence="1">
    <location>
        <begin position="257"/>
        <end position="287"/>
    </location>
</feature>
<evidence type="ECO:0000313" key="2">
    <source>
        <dbReference type="EMBL" id="KAG5208669.1"/>
    </source>
</evidence>
<dbReference type="AlphaFoldDB" id="A0A836AGL0"/>
<feature type="region of interest" description="Disordered" evidence="1">
    <location>
        <begin position="344"/>
        <end position="398"/>
    </location>
</feature>
<feature type="region of interest" description="Disordered" evidence="1">
    <location>
        <begin position="411"/>
        <end position="525"/>
    </location>
</feature>
<reference evidence="2 3" key="1">
    <citation type="submission" date="2020-12" db="EMBL/GenBank/DDBJ databases">
        <title>De novo assembly of Tibetan sheep genome.</title>
        <authorList>
            <person name="Li X."/>
        </authorList>
    </citation>
    <scope>NUCLEOTIDE SEQUENCE [LARGE SCALE GENOMIC DNA]</scope>
    <source>
        <tissue evidence="2">Heart</tissue>
    </source>
</reference>